<protein>
    <submittedName>
        <fullName evidence="2">Uncharacterized protein</fullName>
    </submittedName>
</protein>
<evidence type="ECO:0000256" key="1">
    <source>
        <dbReference type="SAM" id="MobiDB-lite"/>
    </source>
</evidence>
<organism evidence="2 3">
    <name type="scientific">Leptospirillum ferriphilum</name>
    <dbReference type="NCBI Taxonomy" id="178606"/>
    <lineage>
        <taxon>Bacteria</taxon>
        <taxon>Pseudomonadati</taxon>
        <taxon>Nitrospirota</taxon>
        <taxon>Nitrospiria</taxon>
        <taxon>Nitrospirales</taxon>
        <taxon>Nitrospiraceae</taxon>
        <taxon>Leptospirillum</taxon>
    </lineage>
</organism>
<feature type="region of interest" description="Disordered" evidence="1">
    <location>
        <begin position="172"/>
        <end position="195"/>
    </location>
</feature>
<dbReference type="Proteomes" id="UP000188586">
    <property type="component" value="Unassembled WGS sequence"/>
</dbReference>
<gene>
    <name evidence="2" type="ORF">BOX24_00500</name>
</gene>
<sequence length="195" mass="21625">MRVERGQDMQRKGRMVDIGRKLYLSGGLLLLLLALSGCESAPKKKPIYSYELPWSGKVIRADTLSRIDGNPFDGNKRLDAYLQARKQAEEILLQQIRKLYLTDQETVGEAIDQKPAVMKRIRRFLDHAKVDGVAYDPTGGIRVQETAYLGADFQSLLGVTLHLMPRKKKKIRGAATAAHEGGSGAGGMPMMPMMP</sequence>
<evidence type="ECO:0000313" key="3">
    <source>
        <dbReference type="Proteomes" id="UP000188586"/>
    </source>
</evidence>
<dbReference type="AlphaFoldDB" id="A0A1V3SXX8"/>
<comment type="caution">
    <text evidence="2">The sequence shown here is derived from an EMBL/GenBank/DDBJ whole genome shotgun (WGS) entry which is preliminary data.</text>
</comment>
<proteinExistence type="predicted"/>
<accession>A0A1V3SXX8</accession>
<dbReference type="EMBL" id="MPOJ01000002">
    <property type="protein sequence ID" value="OOH75051.1"/>
    <property type="molecule type" value="Genomic_DNA"/>
</dbReference>
<evidence type="ECO:0000313" key="2">
    <source>
        <dbReference type="EMBL" id="OOH75051.1"/>
    </source>
</evidence>
<name>A0A1V3SXX8_9BACT</name>
<reference evidence="2 3" key="1">
    <citation type="submission" date="2016-11" db="EMBL/GenBank/DDBJ databases">
        <title>Comparative genomics of co-occurring bacteria in distinct bioleaching systems unravels niche-specific adaptation.</title>
        <authorList>
            <person name="Zhang X."/>
            <person name="Liu X."/>
            <person name="Yin H."/>
        </authorList>
    </citation>
    <scope>NUCLEOTIDE SEQUENCE [LARGE SCALE GENOMIC DNA]</scope>
    <source>
        <strain evidence="2 3">DX</strain>
    </source>
</reference>